<dbReference type="Pfam" id="PF00232">
    <property type="entry name" value="Glyco_hydro_1"/>
    <property type="match status" value="2"/>
</dbReference>
<dbReference type="PRINTS" id="PR00131">
    <property type="entry name" value="GLHYDRLASE1"/>
</dbReference>
<dbReference type="InterPro" id="IPR017853">
    <property type="entry name" value="GH"/>
</dbReference>
<dbReference type="Gene3D" id="3.20.20.80">
    <property type="entry name" value="Glycosidases"/>
    <property type="match status" value="1"/>
</dbReference>
<evidence type="ECO:0000256" key="3">
    <source>
        <dbReference type="ARBA" id="ARBA00023295"/>
    </source>
</evidence>
<proteinExistence type="inferred from homology"/>
<gene>
    <name evidence="6" type="ORF">QQ91_0002490</name>
</gene>
<dbReference type="PANTHER" id="PTHR10353">
    <property type="entry name" value="GLYCOSYL HYDROLASE"/>
    <property type="match status" value="1"/>
</dbReference>
<dbReference type="EMBL" id="JTHE03000015">
    <property type="protein sequence ID" value="MCM1981700.1"/>
    <property type="molecule type" value="Genomic_DNA"/>
</dbReference>
<accession>A0ABD4SZY6</accession>
<dbReference type="PROSITE" id="PS00653">
    <property type="entry name" value="GLYCOSYL_HYDROL_F1_2"/>
    <property type="match status" value="1"/>
</dbReference>
<protein>
    <submittedName>
        <fullName evidence="6">Family 1 glycosylhydrolase</fullName>
    </submittedName>
</protein>
<keyword evidence="7" id="KW-1185">Reference proteome</keyword>
<organism evidence="6 7">
    <name type="scientific">Lyngbya confervoides BDU141951</name>
    <dbReference type="NCBI Taxonomy" id="1574623"/>
    <lineage>
        <taxon>Bacteria</taxon>
        <taxon>Bacillati</taxon>
        <taxon>Cyanobacteriota</taxon>
        <taxon>Cyanophyceae</taxon>
        <taxon>Oscillatoriophycideae</taxon>
        <taxon>Oscillatoriales</taxon>
        <taxon>Microcoleaceae</taxon>
        <taxon>Lyngbya</taxon>
    </lineage>
</organism>
<dbReference type="RefSeq" id="WP_166279625.1">
    <property type="nucleotide sequence ID" value="NZ_JTHE03000015.1"/>
</dbReference>
<dbReference type="GO" id="GO:0016798">
    <property type="term" value="F:hydrolase activity, acting on glycosyl bonds"/>
    <property type="evidence" value="ECO:0007669"/>
    <property type="project" value="UniProtKB-KW"/>
</dbReference>
<dbReference type="Proteomes" id="UP000031561">
    <property type="component" value="Unassembled WGS sequence"/>
</dbReference>
<sequence>MTDFNAARPPFYWGVSTSGYQSEGGYNQPGQPQNNWSQAERSGQVAVTGKAAEFWQRYAKDFATCQHLGVTAFRMSLEWARIQPASDPQIRTAPAFDFQAMDDYALRIAACQKAGLEPIVTLQHFTHPLWLGVDAWLKEETLGAYLTYVETAVSHINHRLVTIHQTRPIRWFLTINEPNILVINTYLNGTFPSDQGISLNRAMVAFDHLLAAHIQAYDRIHQIYATQGWDSPMVSLNTYCSDLYWSEKLVWDLLNLASQPVPAQQLPHYFRHRAESFETALRQFNLPFRRDLPYRVGRLFRQIVHWMGERYLGPQSFQTTLRAVANCQGDRLFDYLALDYYDPFLAHSVRLPSFADLESDVPDFRGWVMSSMQTKWWDWRSLPEGLYCFCRYYSQEYSGTPILIAENGMALRRTEDNKTATTRRDQLRRSQFLREHLAQVQRLKTAGIPLVGYCHWSFTDNYEWGSFTPRFGLFSLDFERGCDRREADHLGDRPAQTYAQLIAQYSPAPSLPQP</sequence>
<dbReference type="SUPFAM" id="SSF51445">
    <property type="entry name" value="(Trans)glycosidases"/>
    <property type="match status" value="1"/>
</dbReference>
<dbReference type="InterPro" id="IPR001360">
    <property type="entry name" value="Glyco_hydro_1"/>
</dbReference>
<evidence type="ECO:0000256" key="2">
    <source>
        <dbReference type="ARBA" id="ARBA00022801"/>
    </source>
</evidence>
<feature type="region of interest" description="Disordered" evidence="5">
    <location>
        <begin position="23"/>
        <end position="42"/>
    </location>
</feature>
<dbReference type="AlphaFoldDB" id="A0ABD4SZY6"/>
<evidence type="ECO:0000313" key="6">
    <source>
        <dbReference type="EMBL" id="MCM1981700.1"/>
    </source>
</evidence>
<keyword evidence="2" id="KW-0378">Hydrolase</keyword>
<name>A0ABD4SZY6_9CYAN</name>
<evidence type="ECO:0000313" key="7">
    <source>
        <dbReference type="Proteomes" id="UP000031561"/>
    </source>
</evidence>
<comment type="caution">
    <text evidence="6">The sequence shown here is derived from an EMBL/GenBank/DDBJ whole genome shotgun (WGS) entry which is preliminary data.</text>
</comment>
<keyword evidence="3" id="KW-0326">Glycosidase</keyword>
<evidence type="ECO:0000256" key="1">
    <source>
        <dbReference type="ARBA" id="ARBA00010838"/>
    </source>
</evidence>
<comment type="similarity">
    <text evidence="1 4">Belongs to the glycosyl hydrolase 1 family.</text>
</comment>
<reference evidence="6 7" key="1">
    <citation type="journal article" date="2015" name="Genome Announc.">
        <title>Draft Genome Sequence of Filamentous Marine Cyanobacterium Lyngbya confervoides Strain BDU141951.</title>
        <authorList>
            <person name="Chandrababunaidu M.M."/>
            <person name="Sen D."/>
            <person name="Tripathy S."/>
        </authorList>
    </citation>
    <scope>NUCLEOTIDE SEQUENCE [LARGE SCALE GENOMIC DNA]</scope>
    <source>
        <strain evidence="6 7">BDU141951</strain>
    </source>
</reference>
<feature type="compositionally biased region" description="Polar residues" evidence="5">
    <location>
        <begin position="23"/>
        <end position="41"/>
    </location>
</feature>
<dbReference type="InterPro" id="IPR033132">
    <property type="entry name" value="GH_1_N_CS"/>
</dbReference>
<evidence type="ECO:0000256" key="5">
    <source>
        <dbReference type="SAM" id="MobiDB-lite"/>
    </source>
</evidence>
<evidence type="ECO:0000256" key="4">
    <source>
        <dbReference type="RuleBase" id="RU003690"/>
    </source>
</evidence>
<dbReference type="PANTHER" id="PTHR10353:SF36">
    <property type="entry name" value="LP05116P"/>
    <property type="match status" value="1"/>
</dbReference>